<feature type="region of interest" description="Disordered" evidence="1">
    <location>
        <begin position="48"/>
        <end position="145"/>
    </location>
</feature>
<protein>
    <submittedName>
        <fullName evidence="2">Uncharacterized protein</fullName>
    </submittedName>
</protein>
<dbReference type="AlphaFoldDB" id="A0AAF0Y5N1"/>
<keyword evidence="3" id="KW-1185">Reference proteome</keyword>
<evidence type="ECO:0000313" key="2">
    <source>
        <dbReference type="EMBL" id="WOO80437.1"/>
    </source>
</evidence>
<feature type="compositionally biased region" description="Low complexity" evidence="1">
    <location>
        <begin position="14"/>
        <end position="25"/>
    </location>
</feature>
<accession>A0AAF0Y5N1</accession>
<evidence type="ECO:0000313" key="3">
    <source>
        <dbReference type="Proteomes" id="UP000827549"/>
    </source>
</evidence>
<evidence type="ECO:0000256" key="1">
    <source>
        <dbReference type="SAM" id="MobiDB-lite"/>
    </source>
</evidence>
<dbReference type="GeneID" id="87807196"/>
<organism evidence="2 3">
    <name type="scientific">Vanrija pseudolonga</name>
    <dbReference type="NCBI Taxonomy" id="143232"/>
    <lineage>
        <taxon>Eukaryota</taxon>
        <taxon>Fungi</taxon>
        <taxon>Dikarya</taxon>
        <taxon>Basidiomycota</taxon>
        <taxon>Agaricomycotina</taxon>
        <taxon>Tremellomycetes</taxon>
        <taxon>Trichosporonales</taxon>
        <taxon>Trichosporonaceae</taxon>
        <taxon>Vanrija</taxon>
    </lineage>
</organism>
<dbReference type="Proteomes" id="UP000827549">
    <property type="component" value="Chromosome 3"/>
</dbReference>
<dbReference type="RefSeq" id="XP_062626469.1">
    <property type="nucleotide sequence ID" value="XM_062770485.1"/>
</dbReference>
<gene>
    <name evidence="2" type="ORF">LOC62_03G003955</name>
</gene>
<feature type="compositionally biased region" description="Polar residues" evidence="1">
    <location>
        <begin position="102"/>
        <end position="112"/>
    </location>
</feature>
<reference evidence="2" key="1">
    <citation type="submission" date="2023-10" db="EMBL/GenBank/DDBJ databases">
        <authorList>
            <person name="Noh H."/>
        </authorList>
    </citation>
    <scope>NUCLEOTIDE SEQUENCE</scope>
    <source>
        <strain evidence="2">DUCC4014</strain>
    </source>
</reference>
<name>A0AAF0Y5N1_9TREE</name>
<feature type="compositionally biased region" description="Low complexity" evidence="1">
    <location>
        <begin position="50"/>
        <end position="66"/>
    </location>
</feature>
<proteinExistence type="predicted"/>
<dbReference type="EMBL" id="CP086716">
    <property type="protein sequence ID" value="WOO80437.1"/>
    <property type="molecule type" value="Genomic_DNA"/>
</dbReference>
<feature type="region of interest" description="Disordered" evidence="1">
    <location>
        <begin position="1"/>
        <end position="25"/>
    </location>
</feature>
<sequence>MSYGASAARRDPHATATTSSSFSATMPAVTPASLFGLTLRTHDISQPHDLLSPASAVSSAPKSALAQSPFDAPEVGAPADPEVDAGPLPVRPPPSYDPSWSAAPTPTESTGHTAAYESMKPAILLEREEEGPSRGAADGGRDEKR</sequence>